<organism evidence="2 3">
    <name type="scientific">Methylomagnum ishizawai</name>
    <dbReference type="NCBI Taxonomy" id="1760988"/>
    <lineage>
        <taxon>Bacteria</taxon>
        <taxon>Pseudomonadati</taxon>
        <taxon>Pseudomonadota</taxon>
        <taxon>Gammaproteobacteria</taxon>
        <taxon>Methylococcales</taxon>
        <taxon>Methylococcaceae</taxon>
        <taxon>Methylomagnum</taxon>
    </lineage>
</organism>
<dbReference type="OrthoDB" id="5569812at2"/>
<keyword evidence="3" id="KW-1185">Reference proteome</keyword>
<dbReference type="STRING" id="1760988.SAMN02949497_3312"/>
<reference evidence="2 3" key="1">
    <citation type="submission" date="2016-12" db="EMBL/GenBank/DDBJ databases">
        <authorList>
            <person name="Song W.-J."/>
            <person name="Kurnit D.M."/>
        </authorList>
    </citation>
    <scope>NUCLEOTIDE SEQUENCE [LARGE SCALE GENOMIC DNA]</scope>
    <source>
        <strain evidence="2 3">175</strain>
    </source>
</reference>
<evidence type="ECO:0000256" key="1">
    <source>
        <dbReference type="SAM" id="SignalP"/>
    </source>
</evidence>
<evidence type="ECO:0008006" key="4">
    <source>
        <dbReference type="Google" id="ProtNLM"/>
    </source>
</evidence>
<gene>
    <name evidence="2" type="ORF">SAMN02949497_3312</name>
</gene>
<dbReference type="RefSeq" id="WP_085214577.1">
    <property type="nucleotide sequence ID" value="NZ_FXAM01000001.1"/>
</dbReference>
<feature type="signal peptide" evidence="1">
    <location>
        <begin position="1"/>
        <end position="22"/>
    </location>
</feature>
<proteinExistence type="predicted"/>
<feature type="chain" id="PRO_5011989109" description="UrcA family protein" evidence="1">
    <location>
        <begin position="23"/>
        <end position="129"/>
    </location>
</feature>
<dbReference type="Proteomes" id="UP000192923">
    <property type="component" value="Unassembled WGS sequence"/>
</dbReference>
<accession>A0A1Y6D6E3</accession>
<keyword evidence="1" id="KW-0732">Signal</keyword>
<dbReference type="AlphaFoldDB" id="A0A1Y6D6E3"/>
<protein>
    <recommendedName>
        <fullName evidence="4">UrcA family protein</fullName>
    </recommendedName>
</protein>
<sequence>MTPPARAALIGALLAFAAAIQAEEGSWEPSTLSPATLDKVRDTLKVYQQCANDETRAHLDDKMDSRQVADLILRNCEDKLNGIKTAFDAEKVPASISERYMRSKRSMAAQQILRVVMAHQAMQSAQAAH</sequence>
<name>A0A1Y6D6E3_9GAMM</name>
<dbReference type="EMBL" id="FXAM01000001">
    <property type="protein sequence ID" value="SMF95934.1"/>
    <property type="molecule type" value="Genomic_DNA"/>
</dbReference>
<evidence type="ECO:0000313" key="2">
    <source>
        <dbReference type="EMBL" id="SMF95934.1"/>
    </source>
</evidence>
<evidence type="ECO:0000313" key="3">
    <source>
        <dbReference type="Proteomes" id="UP000192923"/>
    </source>
</evidence>